<comment type="caution">
    <text evidence="1">The sequence shown here is derived from an EMBL/GenBank/DDBJ whole genome shotgun (WGS) entry which is preliminary data.</text>
</comment>
<organism evidence="1 2">
    <name type="scientific">Pistacia atlantica</name>
    <dbReference type="NCBI Taxonomy" id="434234"/>
    <lineage>
        <taxon>Eukaryota</taxon>
        <taxon>Viridiplantae</taxon>
        <taxon>Streptophyta</taxon>
        <taxon>Embryophyta</taxon>
        <taxon>Tracheophyta</taxon>
        <taxon>Spermatophyta</taxon>
        <taxon>Magnoliopsida</taxon>
        <taxon>eudicotyledons</taxon>
        <taxon>Gunneridae</taxon>
        <taxon>Pentapetalae</taxon>
        <taxon>rosids</taxon>
        <taxon>malvids</taxon>
        <taxon>Sapindales</taxon>
        <taxon>Anacardiaceae</taxon>
        <taxon>Pistacia</taxon>
    </lineage>
</organism>
<dbReference type="Proteomes" id="UP001164250">
    <property type="component" value="Chromosome 4"/>
</dbReference>
<gene>
    <name evidence="1" type="ORF">Patl1_21116</name>
</gene>
<sequence length="18" mass="2172">MIEKIEAHDYMGFENLCK</sequence>
<name>A0ACC1BNS9_9ROSI</name>
<dbReference type="EMBL" id="CM047900">
    <property type="protein sequence ID" value="KAJ0100521.1"/>
    <property type="molecule type" value="Genomic_DNA"/>
</dbReference>
<proteinExistence type="predicted"/>
<keyword evidence="2" id="KW-1185">Reference proteome</keyword>
<protein>
    <submittedName>
        <fullName evidence="1">Uncharacterized protein</fullName>
    </submittedName>
</protein>
<evidence type="ECO:0000313" key="1">
    <source>
        <dbReference type="EMBL" id="KAJ0100521.1"/>
    </source>
</evidence>
<accession>A0ACC1BNS9</accession>
<evidence type="ECO:0000313" key="2">
    <source>
        <dbReference type="Proteomes" id="UP001164250"/>
    </source>
</evidence>
<reference evidence="2" key="1">
    <citation type="journal article" date="2023" name="G3 (Bethesda)">
        <title>Genome assembly and association tests identify interacting loci associated with vigor, precocity, and sex in interspecific pistachio rootstocks.</title>
        <authorList>
            <person name="Palmer W."/>
            <person name="Jacygrad E."/>
            <person name="Sagayaradj S."/>
            <person name="Cavanaugh K."/>
            <person name="Han R."/>
            <person name="Bertier L."/>
            <person name="Beede B."/>
            <person name="Kafkas S."/>
            <person name="Golino D."/>
            <person name="Preece J."/>
            <person name="Michelmore R."/>
        </authorList>
    </citation>
    <scope>NUCLEOTIDE SEQUENCE [LARGE SCALE GENOMIC DNA]</scope>
</reference>